<keyword evidence="8" id="KW-0865">Zymogen</keyword>
<dbReference type="GO" id="GO:0006508">
    <property type="term" value="P:proteolysis"/>
    <property type="evidence" value="ECO:0007669"/>
    <property type="project" value="UniProtKB-KW"/>
</dbReference>
<evidence type="ECO:0000256" key="5">
    <source>
        <dbReference type="ARBA" id="ARBA00022801"/>
    </source>
</evidence>
<keyword evidence="6 12" id="KW-0862">Zinc</keyword>
<evidence type="ECO:0000313" key="16">
    <source>
        <dbReference type="EMBL" id="CAL4194652.1"/>
    </source>
</evidence>
<evidence type="ECO:0000256" key="13">
    <source>
        <dbReference type="RuleBase" id="RU361183"/>
    </source>
</evidence>
<keyword evidence="4 13" id="KW-0732">Signal</keyword>
<dbReference type="CDD" id="cd04280">
    <property type="entry name" value="ZnMc_astacin_like"/>
    <property type="match status" value="1"/>
</dbReference>
<feature type="disulfide bond" evidence="11">
    <location>
        <begin position="328"/>
        <end position="362"/>
    </location>
</feature>
<dbReference type="EC" id="3.4.24.-" evidence="13"/>
<dbReference type="InterPro" id="IPR024079">
    <property type="entry name" value="MetalloPept_cat_dom_sf"/>
</dbReference>
<keyword evidence="2 12" id="KW-0645">Protease</keyword>
<evidence type="ECO:0000256" key="2">
    <source>
        <dbReference type="ARBA" id="ARBA00022670"/>
    </source>
</evidence>
<keyword evidence="5 12" id="KW-0378">Hydrolase</keyword>
<dbReference type="Proteomes" id="UP001497623">
    <property type="component" value="Unassembled WGS sequence"/>
</dbReference>
<dbReference type="PANTHER" id="PTHR10127:SF780">
    <property type="entry name" value="METALLOENDOPEPTIDASE"/>
    <property type="match status" value="1"/>
</dbReference>
<evidence type="ECO:0000256" key="7">
    <source>
        <dbReference type="ARBA" id="ARBA00023049"/>
    </source>
</evidence>
<comment type="caution">
    <text evidence="11">Lacks conserved residue(s) required for the propagation of feature annotation.</text>
</comment>
<evidence type="ECO:0000256" key="1">
    <source>
        <dbReference type="ARBA" id="ARBA00002657"/>
    </source>
</evidence>
<evidence type="ECO:0000256" key="9">
    <source>
        <dbReference type="ARBA" id="ARBA00023157"/>
    </source>
</evidence>
<dbReference type="Pfam" id="PF01400">
    <property type="entry name" value="Astacin"/>
    <property type="match status" value="1"/>
</dbReference>
<evidence type="ECO:0000259" key="14">
    <source>
        <dbReference type="PROSITE" id="PS51670"/>
    </source>
</evidence>
<dbReference type="SMART" id="SM00254">
    <property type="entry name" value="ShKT"/>
    <property type="match status" value="1"/>
</dbReference>
<evidence type="ECO:0000256" key="12">
    <source>
        <dbReference type="PROSITE-ProRule" id="PRU01211"/>
    </source>
</evidence>
<dbReference type="Gene3D" id="1.10.10.1940">
    <property type="match status" value="1"/>
</dbReference>
<comment type="caution">
    <text evidence="16">The sequence shown here is derived from an EMBL/GenBank/DDBJ whole genome shotgun (WGS) entry which is preliminary data.</text>
</comment>
<accession>A0AAV2SJ61</accession>
<evidence type="ECO:0000256" key="3">
    <source>
        <dbReference type="ARBA" id="ARBA00022723"/>
    </source>
</evidence>
<reference evidence="16 17" key="1">
    <citation type="submission" date="2024-05" db="EMBL/GenBank/DDBJ databases">
        <authorList>
            <person name="Wallberg A."/>
        </authorList>
    </citation>
    <scope>NUCLEOTIDE SEQUENCE [LARGE SCALE GENOMIC DNA]</scope>
</reference>
<sequence length="375" mass="41645">MRMDLSSRCVWVSSVLCVLQVIGPQATRAMTLLPKVQLGDPLDLISDAPGLPLSTSELEEDVGGVGVFRETDLQLSDERRGDPTTSAGLFEGDIVIKTAAELIHLLQENAVGRSAINDEEKLWPGGVVPYVISASFNSRERKVIGKAFKSFHRNTCLRFLPRRTSQKDYIYIYKGNGCSSSVGRQGGKQGLSIGWGCLHHGIILHELMHAAGFWHEQSRFDRDRHVIIHWNNIEPAQRYNFNKHESGPTTTLGLAYDYNSLMHYNSHAFALDLSRPTIEPRKQGFAIGQRKDFSKLDLSGLNLLYSCPSGGSRPLSTSRPTTTSGSVCRDNHPQCSNWAAKGQCILNTATMKENCTKSCKYCRDKKQLSIITFPS</sequence>
<dbReference type="InterPro" id="IPR001506">
    <property type="entry name" value="Peptidase_M12A"/>
</dbReference>
<feature type="binding site" evidence="12">
    <location>
        <position position="215"/>
    </location>
    <ligand>
        <name>Zn(2+)</name>
        <dbReference type="ChEBI" id="CHEBI:29105"/>
        <note>catalytic</note>
    </ligand>
</feature>
<dbReference type="EMBL" id="CAXKWB010071022">
    <property type="protein sequence ID" value="CAL4194652.1"/>
    <property type="molecule type" value="Genomic_DNA"/>
</dbReference>
<dbReference type="SMART" id="SM00235">
    <property type="entry name" value="ZnMc"/>
    <property type="match status" value="1"/>
</dbReference>
<keyword evidence="10" id="KW-0325">Glycoprotein</keyword>
<evidence type="ECO:0000256" key="10">
    <source>
        <dbReference type="ARBA" id="ARBA00023180"/>
    </source>
</evidence>
<gene>
    <name evidence="16" type="ORF">MNOR_LOCUS36973</name>
</gene>
<organism evidence="16 17">
    <name type="scientific">Meganyctiphanes norvegica</name>
    <name type="common">Northern krill</name>
    <name type="synonym">Thysanopoda norvegica</name>
    <dbReference type="NCBI Taxonomy" id="48144"/>
    <lineage>
        <taxon>Eukaryota</taxon>
        <taxon>Metazoa</taxon>
        <taxon>Ecdysozoa</taxon>
        <taxon>Arthropoda</taxon>
        <taxon>Crustacea</taxon>
        <taxon>Multicrustacea</taxon>
        <taxon>Malacostraca</taxon>
        <taxon>Eumalacostraca</taxon>
        <taxon>Eucarida</taxon>
        <taxon>Euphausiacea</taxon>
        <taxon>Euphausiidae</taxon>
        <taxon>Meganyctiphanes</taxon>
    </lineage>
</organism>
<feature type="signal peptide" evidence="13">
    <location>
        <begin position="1"/>
        <end position="29"/>
    </location>
</feature>
<proteinExistence type="predicted"/>
<feature type="binding site" evidence="12">
    <location>
        <position position="209"/>
    </location>
    <ligand>
        <name>Zn(2+)</name>
        <dbReference type="ChEBI" id="CHEBI:29105"/>
        <note>catalytic</note>
    </ligand>
</feature>
<dbReference type="InterPro" id="IPR034035">
    <property type="entry name" value="Astacin-like_dom"/>
</dbReference>
<dbReference type="Pfam" id="PF01549">
    <property type="entry name" value="ShK"/>
    <property type="match status" value="1"/>
</dbReference>
<name>A0AAV2SJ61_MEGNR</name>
<dbReference type="InterPro" id="IPR006026">
    <property type="entry name" value="Peptidase_Metallo"/>
</dbReference>
<dbReference type="GO" id="GO:0008270">
    <property type="term" value="F:zinc ion binding"/>
    <property type="evidence" value="ECO:0007669"/>
    <property type="project" value="UniProtKB-UniRule"/>
</dbReference>
<feature type="domain" description="ShKT" evidence="14">
    <location>
        <begin position="328"/>
        <end position="362"/>
    </location>
</feature>
<dbReference type="PANTHER" id="PTHR10127">
    <property type="entry name" value="DISCOIDIN, CUB, EGF, LAMININ , AND ZINC METALLOPROTEASE DOMAIN CONTAINING"/>
    <property type="match status" value="1"/>
</dbReference>
<dbReference type="PROSITE" id="PS51670">
    <property type="entry name" value="SHKT"/>
    <property type="match status" value="1"/>
</dbReference>
<feature type="chain" id="PRO_5043086197" description="Metalloendopeptidase" evidence="13">
    <location>
        <begin position="30"/>
        <end position="375"/>
    </location>
</feature>
<comment type="function">
    <text evidence="1">Metalloprotease.</text>
</comment>
<evidence type="ECO:0000256" key="8">
    <source>
        <dbReference type="ARBA" id="ARBA00023145"/>
    </source>
</evidence>
<evidence type="ECO:0000256" key="6">
    <source>
        <dbReference type="ARBA" id="ARBA00022833"/>
    </source>
</evidence>
<protein>
    <recommendedName>
        <fullName evidence="13">Metalloendopeptidase</fullName>
        <ecNumber evidence="13">3.4.24.-</ecNumber>
    </recommendedName>
</protein>
<keyword evidence="17" id="KW-1185">Reference proteome</keyword>
<dbReference type="FunFam" id="3.40.390.10:FF:000015">
    <property type="entry name" value="Meprin A subunit"/>
    <property type="match status" value="1"/>
</dbReference>
<evidence type="ECO:0000256" key="4">
    <source>
        <dbReference type="ARBA" id="ARBA00022729"/>
    </source>
</evidence>
<dbReference type="PROSITE" id="PS51864">
    <property type="entry name" value="ASTACIN"/>
    <property type="match status" value="1"/>
</dbReference>
<dbReference type="SUPFAM" id="SSF55486">
    <property type="entry name" value="Metalloproteases ('zincins'), catalytic domain"/>
    <property type="match status" value="1"/>
</dbReference>
<keyword evidence="3 12" id="KW-0479">Metal-binding</keyword>
<comment type="cofactor">
    <cofactor evidence="12 13">
        <name>Zn(2+)</name>
        <dbReference type="ChEBI" id="CHEBI:29105"/>
    </cofactor>
    <text evidence="12 13">Binds 1 zinc ion per subunit.</text>
</comment>
<dbReference type="AlphaFoldDB" id="A0AAV2SJ61"/>
<keyword evidence="7 12" id="KW-0482">Metalloprotease</keyword>
<evidence type="ECO:0000313" key="17">
    <source>
        <dbReference type="Proteomes" id="UP001497623"/>
    </source>
</evidence>
<evidence type="ECO:0000256" key="11">
    <source>
        <dbReference type="PROSITE-ProRule" id="PRU01005"/>
    </source>
</evidence>
<feature type="domain" description="Peptidase M12A" evidence="15">
    <location>
        <begin position="114"/>
        <end position="308"/>
    </location>
</feature>
<evidence type="ECO:0000259" key="15">
    <source>
        <dbReference type="PROSITE" id="PS51864"/>
    </source>
</evidence>
<feature type="binding site" evidence="12">
    <location>
        <position position="205"/>
    </location>
    <ligand>
        <name>Zn(2+)</name>
        <dbReference type="ChEBI" id="CHEBI:29105"/>
        <note>catalytic</note>
    </ligand>
</feature>
<dbReference type="GO" id="GO:0004222">
    <property type="term" value="F:metalloendopeptidase activity"/>
    <property type="evidence" value="ECO:0007669"/>
    <property type="project" value="UniProtKB-UniRule"/>
</dbReference>
<dbReference type="PRINTS" id="PR00480">
    <property type="entry name" value="ASTACIN"/>
</dbReference>
<dbReference type="InterPro" id="IPR003582">
    <property type="entry name" value="ShKT_dom"/>
</dbReference>
<dbReference type="Gene3D" id="3.40.390.10">
    <property type="entry name" value="Collagenase (Catalytic Domain)"/>
    <property type="match status" value="1"/>
</dbReference>
<feature type="active site" evidence="12">
    <location>
        <position position="206"/>
    </location>
</feature>
<keyword evidence="9 11" id="KW-1015">Disulfide bond</keyword>